<keyword evidence="3" id="KW-1185">Reference proteome</keyword>
<protein>
    <submittedName>
        <fullName evidence="2">Uncharacterized protein</fullName>
    </submittedName>
</protein>
<proteinExistence type="predicted"/>
<evidence type="ECO:0000313" key="2">
    <source>
        <dbReference type="EMBL" id="GAV08240.1"/>
    </source>
</evidence>
<organism evidence="2 3">
    <name type="scientific">Ramazzottius varieornatus</name>
    <name type="common">Water bear</name>
    <name type="synonym">Tardigrade</name>
    <dbReference type="NCBI Taxonomy" id="947166"/>
    <lineage>
        <taxon>Eukaryota</taxon>
        <taxon>Metazoa</taxon>
        <taxon>Ecdysozoa</taxon>
        <taxon>Tardigrada</taxon>
        <taxon>Eutardigrada</taxon>
        <taxon>Parachela</taxon>
        <taxon>Hypsibioidea</taxon>
        <taxon>Ramazzottiidae</taxon>
        <taxon>Ramazzottius</taxon>
    </lineage>
</organism>
<dbReference type="EMBL" id="BDGG01000017">
    <property type="protein sequence ID" value="GAV08240.1"/>
    <property type="molecule type" value="Genomic_DNA"/>
</dbReference>
<dbReference type="OrthoDB" id="10055591at2759"/>
<comment type="caution">
    <text evidence="2">The sequence shown here is derived from an EMBL/GenBank/DDBJ whole genome shotgun (WGS) entry which is preliminary data.</text>
</comment>
<name>A0A1D1W425_RAMVA</name>
<dbReference type="AlphaFoldDB" id="A0A1D1W425"/>
<reference evidence="2 3" key="1">
    <citation type="journal article" date="2016" name="Nat. Commun.">
        <title>Extremotolerant tardigrade genome and improved radiotolerance of human cultured cells by tardigrade-unique protein.</title>
        <authorList>
            <person name="Hashimoto T."/>
            <person name="Horikawa D.D."/>
            <person name="Saito Y."/>
            <person name="Kuwahara H."/>
            <person name="Kozuka-Hata H."/>
            <person name="Shin-I T."/>
            <person name="Minakuchi Y."/>
            <person name="Ohishi K."/>
            <person name="Motoyama A."/>
            <person name="Aizu T."/>
            <person name="Enomoto A."/>
            <person name="Kondo K."/>
            <person name="Tanaka S."/>
            <person name="Hara Y."/>
            <person name="Koshikawa S."/>
            <person name="Sagara H."/>
            <person name="Miura T."/>
            <person name="Yokobori S."/>
            <person name="Miyagawa K."/>
            <person name="Suzuki Y."/>
            <person name="Kubo T."/>
            <person name="Oyama M."/>
            <person name="Kohara Y."/>
            <person name="Fujiyama A."/>
            <person name="Arakawa K."/>
            <person name="Katayama T."/>
            <person name="Toyoda A."/>
            <person name="Kunieda T."/>
        </authorList>
    </citation>
    <scope>NUCLEOTIDE SEQUENCE [LARGE SCALE GENOMIC DNA]</scope>
    <source>
        <strain evidence="2 3">YOKOZUNA-1</strain>
    </source>
</reference>
<feature type="region of interest" description="Disordered" evidence="1">
    <location>
        <begin position="1"/>
        <end position="92"/>
    </location>
</feature>
<dbReference type="Proteomes" id="UP000186922">
    <property type="component" value="Unassembled WGS sequence"/>
</dbReference>
<accession>A0A1D1W425</accession>
<sequence length="92" mass="10235">MAQQVTKEKHVVDAQGNEHHSVTTEVKDGRSLGDKLHDAKEALKDKPTEQVTKEKHVVEEGKVSHKIESETRDPRTLGDKLADAKDAFTGKH</sequence>
<evidence type="ECO:0000313" key="3">
    <source>
        <dbReference type="Proteomes" id="UP000186922"/>
    </source>
</evidence>
<evidence type="ECO:0000256" key="1">
    <source>
        <dbReference type="SAM" id="MobiDB-lite"/>
    </source>
</evidence>
<gene>
    <name evidence="2" type="primary">RvY_17964-1</name>
    <name evidence="2" type="synonym">RvY_17964.1</name>
    <name evidence="2" type="ORF">RvY_17964</name>
</gene>